<dbReference type="AlphaFoldDB" id="A0AB73IQS3"/>
<evidence type="ECO:0000313" key="2">
    <source>
        <dbReference type="Proteomes" id="UP001229486"/>
    </source>
</evidence>
<protein>
    <submittedName>
        <fullName evidence="1">Uncharacterized protein</fullName>
    </submittedName>
</protein>
<evidence type="ECO:0000313" key="1">
    <source>
        <dbReference type="EMBL" id="MDP9651464.1"/>
    </source>
</evidence>
<dbReference type="RefSeq" id="WP_392396069.1">
    <property type="nucleotide sequence ID" value="NZ_JAURTK010000021.1"/>
</dbReference>
<name>A0AB73IQS3_9BURK</name>
<gene>
    <name evidence="1" type="ORF">J2793_006939</name>
</gene>
<proteinExistence type="predicted"/>
<dbReference type="EMBL" id="JAURTK010000021">
    <property type="protein sequence ID" value="MDP9651464.1"/>
    <property type="molecule type" value="Genomic_DNA"/>
</dbReference>
<sequence length="631" mass="69055">MINAIRIFDTTAENLFAFDAVGNVLWPSTDDETQRIIRGAAARQGLEVSVTSEHTVTEFSLSRSSTGKVVCISDGFALYGKLYAHLTGRGFVSGVGEDIGNYEDVEVVVVHRQQLTAELLEALYRKDRISAPGLLVAVDERDCYLQVLAHSVYAQPARLSEEPLRLFELYPISKYSPSPRSVSVTILDNTSSRESIVDAVTCRADVMSVFSHGDGVDAYFGNNVTLCSASANMSRTVTSDAPYCARTRHCFRFHKSVADALKDPRLVSVERLGARVLVLAVCAGALTSRSPIEFSWGFLPLVSRLTNVGAIATPWRIFVGHPSVLRKALDMLYDGGSIGEATERLNKSEHAKSTGFRLAIFGDPRTRGVLSPTDRSTTEVEPIRNTSNDSVKLVRLDIRNFFMIKLALMRHLQHCHPQLTQQTELVISLCNRLEAALASGVSDKRLRGDASVVQKLLLDLVLRTRLNHYWLPLAMDAGTFDGGNCSDCNSALQERRFTFPETAADGRYLHICPSCGVVADGQIGVHLVTVVVDAGWIVARGLEMFSRNAVATLQITSVNSQISQRHAWPKDSSGMLAAKMELPAIDPAEGPHNVVLGVSEDFRILVITQPIRESDYLGLPANDLPKTAKAI</sequence>
<reference evidence="1" key="1">
    <citation type="submission" date="2023-07" db="EMBL/GenBank/DDBJ databases">
        <title>Sorghum-associated microbial communities from plants grown in Nebraska, USA.</title>
        <authorList>
            <person name="Schachtman D."/>
        </authorList>
    </citation>
    <scope>NUCLEOTIDE SEQUENCE</scope>
    <source>
        <strain evidence="1">DS1061</strain>
    </source>
</reference>
<comment type="caution">
    <text evidence="1">The sequence shown here is derived from an EMBL/GenBank/DDBJ whole genome shotgun (WGS) entry which is preliminary data.</text>
</comment>
<dbReference type="Proteomes" id="UP001229486">
    <property type="component" value="Unassembled WGS sequence"/>
</dbReference>
<accession>A0AB73IQS3</accession>
<organism evidence="1 2">
    <name type="scientific">Paraburkholderia caledonica</name>
    <dbReference type="NCBI Taxonomy" id="134536"/>
    <lineage>
        <taxon>Bacteria</taxon>
        <taxon>Pseudomonadati</taxon>
        <taxon>Pseudomonadota</taxon>
        <taxon>Betaproteobacteria</taxon>
        <taxon>Burkholderiales</taxon>
        <taxon>Burkholderiaceae</taxon>
        <taxon>Paraburkholderia</taxon>
    </lineage>
</organism>